<keyword evidence="3" id="KW-0460">Magnesium</keyword>
<evidence type="ECO:0000256" key="3">
    <source>
        <dbReference type="ARBA" id="ARBA00022842"/>
    </source>
</evidence>
<dbReference type="Gene3D" id="3.90.550.10">
    <property type="entry name" value="Spore Coat Polysaccharide Biosynthesis Protein SpsA, Chain A"/>
    <property type="match status" value="1"/>
</dbReference>
<dbReference type="PANTHER" id="PTHR43584:SF8">
    <property type="entry name" value="N-ACETYLMURAMATE ALPHA-1-PHOSPHATE URIDYLYLTRANSFERASE"/>
    <property type="match status" value="1"/>
</dbReference>
<organism evidence="5 6">
    <name type="scientific">Pelagibacterium flavum</name>
    <dbReference type="NCBI Taxonomy" id="2984530"/>
    <lineage>
        <taxon>Bacteria</taxon>
        <taxon>Pseudomonadati</taxon>
        <taxon>Pseudomonadota</taxon>
        <taxon>Alphaproteobacteria</taxon>
        <taxon>Hyphomicrobiales</taxon>
        <taxon>Devosiaceae</taxon>
        <taxon>Pelagibacterium</taxon>
    </lineage>
</organism>
<accession>A0ABY6INT4</accession>
<dbReference type="Proteomes" id="UP001163882">
    <property type="component" value="Chromosome"/>
</dbReference>
<dbReference type="PANTHER" id="PTHR43584">
    <property type="entry name" value="NUCLEOTIDYL TRANSFERASE"/>
    <property type="match status" value="1"/>
</dbReference>
<sequence length="247" mass="26584">MSDSFPVPPIAMPDVMLLAAGLGTRMRPLTFERPKALIEVAGKPLIDHAIDAALAEGCTRFVVNAHHKAEMIATHFARLESALPDLGFAVSHERDRLLDTGGGLRKALPLMTSDPVLALNTDTFWLPDSDTPIARMLACYGAGGADTVLLCVAPDKASGFRKGADYLMDADGWLSKTHGRPMVYAGAALISRELAATGPEVPFSLYRHFETAREAGRLRGVEIAAPWFHVGDRQALVRTEQDIGALV</sequence>
<keyword evidence="2" id="KW-0548">Nucleotidyltransferase</keyword>
<dbReference type="InterPro" id="IPR025877">
    <property type="entry name" value="MobA-like_NTP_Trfase"/>
</dbReference>
<protein>
    <submittedName>
        <fullName evidence="5">Nucleotidyltransferase family protein</fullName>
    </submittedName>
</protein>
<name>A0ABY6INT4_9HYPH</name>
<dbReference type="CDD" id="cd06422">
    <property type="entry name" value="NTP_transferase_like_1"/>
    <property type="match status" value="1"/>
</dbReference>
<gene>
    <name evidence="5" type="ORF">OF122_19265</name>
</gene>
<dbReference type="EMBL" id="CP107716">
    <property type="protein sequence ID" value="UYQ72146.1"/>
    <property type="molecule type" value="Genomic_DNA"/>
</dbReference>
<reference evidence="5" key="1">
    <citation type="submission" date="2022-10" db="EMBL/GenBank/DDBJ databases">
        <title>YIM 151497 complete genome.</title>
        <authorList>
            <person name="Chen X."/>
        </authorList>
    </citation>
    <scope>NUCLEOTIDE SEQUENCE</scope>
    <source>
        <strain evidence="5">YIM 151497</strain>
    </source>
</reference>
<evidence type="ECO:0000256" key="2">
    <source>
        <dbReference type="ARBA" id="ARBA00022695"/>
    </source>
</evidence>
<keyword evidence="1" id="KW-0808">Transferase</keyword>
<dbReference type="Pfam" id="PF12804">
    <property type="entry name" value="NTP_transf_3"/>
    <property type="match status" value="1"/>
</dbReference>
<dbReference type="RefSeq" id="WP_264225786.1">
    <property type="nucleotide sequence ID" value="NZ_CP107716.1"/>
</dbReference>
<dbReference type="InterPro" id="IPR050065">
    <property type="entry name" value="GlmU-like"/>
</dbReference>
<evidence type="ECO:0000256" key="1">
    <source>
        <dbReference type="ARBA" id="ARBA00022679"/>
    </source>
</evidence>
<dbReference type="SUPFAM" id="SSF53448">
    <property type="entry name" value="Nucleotide-diphospho-sugar transferases"/>
    <property type="match status" value="1"/>
</dbReference>
<evidence type="ECO:0000313" key="5">
    <source>
        <dbReference type="EMBL" id="UYQ72146.1"/>
    </source>
</evidence>
<dbReference type="InterPro" id="IPR029044">
    <property type="entry name" value="Nucleotide-diphossugar_trans"/>
</dbReference>
<keyword evidence="6" id="KW-1185">Reference proteome</keyword>
<evidence type="ECO:0000313" key="6">
    <source>
        <dbReference type="Proteomes" id="UP001163882"/>
    </source>
</evidence>
<proteinExistence type="predicted"/>
<feature type="domain" description="MobA-like NTP transferase" evidence="4">
    <location>
        <begin position="16"/>
        <end position="179"/>
    </location>
</feature>
<evidence type="ECO:0000259" key="4">
    <source>
        <dbReference type="Pfam" id="PF12804"/>
    </source>
</evidence>